<feature type="signal peptide" evidence="2">
    <location>
        <begin position="1"/>
        <end position="20"/>
    </location>
</feature>
<keyword evidence="2" id="KW-0732">Signal</keyword>
<reference evidence="3" key="1">
    <citation type="journal article" date="2004" name="Nat. Biotechnol.">
        <title>Complete genome sequence of the metabolically versatile photosynthetic bacterium Rhodopseudomonas palustris.</title>
        <authorList>
            <person name="Larimer F.W."/>
            <person name="Chain P."/>
            <person name="Hauser L."/>
            <person name="Lamerdin J."/>
            <person name="Malfatti S."/>
            <person name="Do L."/>
            <person name="Land M.L."/>
            <person name="Pelletier D.A."/>
            <person name="Beatty J.T."/>
            <person name="Lang A.S."/>
            <person name="Tabita F.R."/>
            <person name="Gibson J.L."/>
            <person name="Hanson T.E."/>
            <person name="Bobst C."/>
            <person name="Torres J.L."/>
            <person name="Peres C."/>
            <person name="Harrison F.H."/>
            <person name="Gibson J."/>
            <person name="Harwood C.S."/>
        </authorList>
    </citation>
    <scope>NUCLEOTIDE SEQUENCE [LARGE SCALE GENOMIC DNA]</scope>
    <source>
        <strain evidence="3">CGA009</strain>
    </source>
</reference>
<proteinExistence type="predicted"/>
<evidence type="ECO:0000256" key="2">
    <source>
        <dbReference type="SAM" id="SignalP"/>
    </source>
</evidence>
<dbReference type="AlphaFoldDB" id="Q6N6U4"/>
<protein>
    <submittedName>
        <fullName evidence="3">Uncharacterized protein</fullName>
    </submittedName>
</protein>
<gene>
    <name evidence="3" type="ordered locus">RPA2520</name>
</gene>
<dbReference type="HOGENOM" id="CLU_1433464_0_0_5"/>
<evidence type="ECO:0000313" key="3">
    <source>
        <dbReference type="EMBL" id="CAE27961.1"/>
    </source>
</evidence>
<organism evidence="3">
    <name type="scientific">Rhodopseudomonas palustris (strain ATCC BAA-98 / CGA009)</name>
    <dbReference type="NCBI Taxonomy" id="258594"/>
    <lineage>
        <taxon>Bacteria</taxon>
        <taxon>Pseudomonadati</taxon>
        <taxon>Pseudomonadota</taxon>
        <taxon>Alphaproteobacteria</taxon>
        <taxon>Hyphomicrobiales</taxon>
        <taxon>Nitrobacteraceae</taxon>
        <taxon>Rhodopseudomonas</taxon>
    </lineage>
</organism>
<sequence length="189" mass="20540">MKTLIAAVIFAIGIQSTASAWHLSSYTDKMSDRRETSALVIDGDATLYVGCMNGQPQARLRWLQRIGYGSDLGITYRFGQGPIVPRTAMLSQDGKDIWPWLGDPGEAIASLRNTNRLRVQIRGTVLDFDLTQGGSKLPEWSVANRDHQTSSGTARVSSDAPTPSAYRPGMLHLHLFGSVDSIPLTPAPS</sequence>
<evidence type="ECO:0000256" key="1">
    <source>
        <dbReference type="SAM" id="MobiDB-lite"/>
    </source>
</evidence>
<accession>Q6N6U4</accession>
<name>Q6N6U4_RHOPA</name>
<feature type="chain" id="PRO_5004277144" evidence="2">
    <location>
        <begin position="21"/>
        <end position="189"/>
    </location>
</feature>
<feature type="compositionally biased region" description="Polar residues" evidence="1">
    <location>
        <begin position="149"/>
        <end position="161"/>
    </location>
</feature>
<feature type="region of interest" description="Disordered" evidence="1">
    <location>
        <begin position="144"/>
        <end position="163"/>
    </location>
</feature>
<dbReference type="EMBL" id="BX572601">
    <property type="protein sequence ID" value="CAE27961.1"/>
    <property type="molecule type" value="Genomic_DNA"/>
</dbReference>